<organism evidence="2 3">
    <name type="scientific">Plesiocystis pacifica SIR-1</name>
    <dbReference type="NCBI Taxonomy" id="391625"/>
    <lineage>
        <taxon>Bacteria</taxon>
        <taxon>Pseudomonadati</taxon>
        <taxon>Myxococcota</taxon>
        <taxon>Polyangia</taxon>
        <taxon>Nannocystales</taxon>
        <taxon>Nannocystaceae</taxon>
        <taxon>Plesiocystis</taxon>
    </lineage>
</organism>
<evidence type="ECO:0000256" key="1">
    <source>
        <dbReference type="SAM" id="Phobius"/>
    </source>
</evidence>
<gene>
    <name evidence="2" type="ORF">PPSIR1_14015</name>
</gene>
<dbReference type="RefSeq" id="WP_006973183.1">
    <property type="nucleotide sequence ID" value="NZ_ABCS01000042.1"/>
</dbReference>
<evidence type="ECO:0000313" key="2">
    <source>
        <dbReference type="EMBL" id="EDM77674.1"/>
    </source>
</evidence>
<dbReference type="EMBL" id="ABCS01000042">
    <property type="protein sequence ID" value="EDM77674.1"/>
    <property type="molecule type" value="Genomic_DNA"/>
</dbReference>
<dbReference type="Proteomes" id="UP000005801">
    <property type="component" value="Unassembled WGS sequence"/>
</dbReference>
<comment type="caution">
    <text evidence="2">The sequence shown here is derived from an EMBL/GenBank/DDBJ whole genome shotgun (WGS) entry which is preliminary data.</text>
</comment>
<name>A6G8Y8_9BACT</name>
<feature type="transmembrane region" description="Helical" evidence="1">
    <location>
        <begin position="57"/>
        <end position="80"/>
    </location>
</feature>
<feature type="transmembrane region" description="Helical" evidence="1">
    <location>
        <begin position="86"/>
        <end position="105"/>
    </location>
</feature>
<accession>A6G8Y8</accession>
<sequence>MPIVTQRYWCPECAAAYSQPGNCPTHRDEPLQDLAVPEVRLILEEQDDGAKQRHVSILIGVVAVIALFVMSGVFIVADYLDVDMNLIVVLFVVSGGLYAGAMSMFPYRSRAPEIDPEVLARFEAEREQGE</sequence>
<keyword evidence="3" id="KW-1185">Reference proteome</keyword>
<keyword evidence="1" id="KW-1133">Transmembrane helix</keyword>
<protein>
    <submittedName>
        <fullName evidence="2">Uncharacterized protein</fullName>
    </submittedName>
</protein>
<keyword evidence="1" id="KW-0812">Transmembrane</keyword>
<dbReference type="AlphaFoldDB" id="A6G8Y8"/>
<proteinExistence type="predicted"/>
<reference evidence="2 3" key="1">
    <citation type="submission" date="2007-06" db="EMBL/GenBank/DDBJ databases">
        <authorList>
            <person name="Shimkets L."/>
            <person name="Ferriera S."/>
            <person name="Johnson J."/>
            <person name="Kravitz S."/>
            <person name="Beeson K."/>
            <person name="Sutton G."/>
            <person name="Rogers Y.-H."/>
            <person name="Friedman R."/>
            <person name="Frazier M."/>
            <person name="Venter J.C."/>
        </authorList>
    </citation>
    <scope>NUCLEOTIDE SEQUENCE [LARGE SCALE GENOMIC DNA]</scope>
    <source>
        <strain evidence="2 3">SIR-1</strain>
    </source>
</reference>
<evidence type="ECO:0000313" key="3">
    <source>
        <dbReference type="Proteomes" id="UP000005801"/>
    </source>
</evidence>
<keyword evidence="1" id="KW-0472">Membrane</keyword>